<evidence type="ECO:0000313" key="1">
    <source>
        <dbReference type="EMBL" id="JAE11889.1"/>
    </source>
</evidence>
<proteinExistence type="predicted"/>
<name>A0A0A9FKX2_ARUDO</name>
<reference evidence="1" key="1">
    <citation type="submission" date="2014-09" db="EMBL/GenBank/DDBJ databases">
        <authorList>
            <person name="Magalhaes I.L.F."/>
            <person name="Oliveira U."/>
            <person name="Santos F.R."/>
            <person name="Vidigal T.H.D.A."/>
            <person name="Brescovit A.D."/>
            <person name="Santos A.J."/>
        </authorList>
    </citation>
    <scope>NUCLEOTIDE SEQUENCE</scope>
    <source>
        <tissue evidence="1">Shoot tissue taken approximately 20 cm above the soil surface</tissue>
    </source>
</reference>
<organism evidence="1">
    <name type="scientific">Arundo donax</name>
    <name type="common">Giant reed</name>
    <name type="synonym">Donax arundinaceus</name>
    <dbReference type="NCBI Taxonomy" id="35708"/>
    <lineage>
        <taxon>Eukaryota</taxon>
        <taxon>Viridiplantae</taxon>
        <taxon>Streptophyta</taxon>
        <taxon>Embryophyta</taxon>
        <taxon>Tracheophyta</taxon>
        <taxon>Spermatophyta</taxon>
        <taxon>Magnoliopsida</taxon>
        <taxon>Liliopsida</taxon>
        <taxon>Poales</taxon>
        <taxon>Poaceae</taxon>
        <taxon>PACMAD clade</taxon>
        <taxon>Arundinoideae</taxon>
        <taxon>Arundineae</taxon>
        <taxon>Arundo</taxon>
    </lineage>
</organism>
<reference evidence="1" key="2">
    <citation type="journal article" date="2015" name="Data Brief">
        <title>Shoot transcriptome of the giant reed, Arundo donax.</title>
        <authorList>
            <person name="Barrero R.A."/>
            <person name="Guerrero F.D."/>
            <person name="Moolhuijzen P."/>
            <person name="Goolsby J.A."/>
            <person name="Tidwell J."/>
            <person name="Bellgard S.E."/>
            <person name="Bellgard M.I."/>
        </authorList>
    </citation>
    <scope>NUCLEOTIDE SEQUENCE</scope>
    <source>
        <tissue evidence="1">Shoot tissue taken approximately 20 cm above the soil surface</tissue>
    </source>
</reference>
<sequence>MLLQMRYWDQLQFCRQGHSLPNECSKLKTQNE</sequence>
<dbReference type="AlphaFoldDB" id="A0A0A9FKX2"/>
<dbReference type="EMBL" id="GBRH01186007">
    <property type="protein sequence ID" value="JAE11889.1"/>
    <property type="molecule type" value="Transcribed_RNA"/>
</dbReference>
<accession>A0A0A9FKX2</accession>
<protein>
    <submittedName>
        <fullName evidence="1">Uncharacterized protein</fullName>
    </submittedName>
</protein>